<evidence type="ECO:0000259" key="2">
    <source>
        <dbReference type="PROSITE" id="PS52045"/>
    </source>
</evidence>
<dbReference type="PROSITE" id="PS52045">
    <property type="entry name" value="NEPROSIN_PEP_CD"/>
    <property type="match status" value="1"/>
</dbReference>
<name>A0AA86SYC1_9FABA</name>
<keyword evidence="4" id="KW-1185">Reference proteome</keyword>
<proteinExistence type="predicted"/>
<dbReference type="InterPro" id="IPR025521">
    <property type="entry name" value="Neprosin_propep"/>
</dbReference>
<dbReference type="Pfam" id="PF14365">
    <property type="entry name" value="Neprosin_AP"/>
    <property type="match status" value="1"/>
</dbReference>
<dbReference type="Pfam" id="PF03080">
    <property type="entry name" value="Neprosin"/>
    <property type="match status" value="1"/>
</dbReference>
<dbReference type="Gene3D" id="3.90.1320.10">
    <property type="entry name" value="Outer-capsid protein sigma 3, large lobe"/>
    <property type="match status" value="1"/>
</dbReference>
<sequence>MKKMMNTIIFVLCLVISGANSALHGVQILPEEDLELERQLKIINKPPIKVIHTEYGYIVDCIDIKKQPAFDHPLLKNHTLQRKPSFLVPTEERHDSPIFGLDKEECPMGTVPIRRTTKEDLIREKSLNYSIKIEGLPGVHVAELSLSSQFSPYYGVHGWNSVYNPKVAWNQDSFSHIWVQNGYGSASNLISLGWHVTPHFYGDYATHLYAAWTVEVRGTDIGYFPAALFSNLSSADIVGWGGRTFSPPGSPSPPMGSGYFPDRNFLHASFFKMISYQNESTISHGPEKYQLQYFIDKPSCFDLSYYGNLGGYDGYSLQFGGPGGGQCGV</sequence>
<evidence type="ECO:0000256" key="1">
    <source>
        <dbReference type="SAM" id="SignalP"/>
    </source>
</evidence>
<feature type="domain" description="Neprosin PEP catalytic" evidence="2">
    <location>
        <begin position="79"/>
        <end position="328"/>
    </location>
</feature>
<dbReference type="InterPro" id="IPR004314">
    <property type="entry name" value="Neprosin"/>
</dbReference>
<dbReference type="Gramene" id="rna-AYBTSS11_LOCUS22948">
    <property type="protein sequence ID" value="CAJ1970953.1"/>
    <property type="gene ID" value="gene-AYBTSS11_LOCUS22948"/>
</dbReference>
<dbReference type="PANTHER" id="PTHR31589">
    <property type="entry name" value="PROTEIN, PUTATIVE (DUF239)-RELATED-RELATED"/>
    <property type="match status" value="1"/>
</dbReference>
<evidence type="ECO:0000313" key="3">
    <source>
        <dbReference type="EMBL" id="CAJ1970953.1"/>
    </source>
</evidence>
<dbReference type="Proteomes" id="UP001189624">
    <property type="component" value="Chromosome 8"/>
</dbReference>
<protein>
    <recommendedName>
        <fullName evidence="2">Neprosin PEP catalytic domain-containing protein</fullName>
    </recommendedName>
</protein>
<reference evidence="3" key="1">
    <citation type="submission" date="2023-10" db="EMBL/GenBank/DDBJ databases">
        <authorList>
            <person name="Domelevo Entfellner J.-B."/>
        </authorList>
    </citation>
    <scope>NUCLEOTIDE SEQUENCE</scope>
</reference>
<dbReference type="AlphaFoldDB" id="A0AA86SYC1"/>
<organism evidence="3 4">
    <name type="scientific">Sphenostylis stenocarpa</name>
    <dbReference type="NCBI Taxonomy" id="92480"/>
    <lineage>
        <taxon>Eukaryota</taxon>
        <taxon>Viridiplantae</taxon>
        <taxon>Streptophyta</taxon>
        <taxon>Embryophyta</taxon>
        <taxon>Tracheophyta</taxon>
        <taxon>Spermatophyta</taxon>
        <taxon>Magnoliopsida</taxon>
        <taxon>eudicotyledons</taxon>
        <taxon>Gunneridae</taxon>
        <taxon>Pentapetalae</taxon>
        <taxon>rosids</taxon>
        <taxon>fabids</taxon>
        <taxon>Fabales</taxon>
        <taxon>Fabaceae</taxon>
        <taxon>Papilionoideae</taxon>
        <taxon>50 kb inversion clade</taxon>
        <taxon>NPAAA clade</taxon>
        <taxon>indigoferoid/millettioid clade</taxon>
        <taxon>Phaseoleae</taxon>
        <taxon>Sphenostylis</taxon>
    </lineage>
</organism>
<dbReference type="InterPro" id="IPR053168">
    <property type="entry name" value="Glutamic_endopeptidase"/>
</dbReference>
<gene>
    <name evidence="3" type="ORF">AYBTSS11_LOCUS22948</name>
</gene>
<evidence type="ECO:0000313" key="4">
    <source>
        <dbReference type="Proteomes" id="UP001189624"/>
    </source>
</evidence>
<feature type="signal peptide" evidence="1">
    <location>
        <begin position="1"/>
        <end position="21"/>
    </location>
</feature>
<accession>A0AA86SYC1</accession>
<dbReference type="PANTHER" id="PTHR31589:SF223">
    <property type="entry name" value="PROTEIN, PUTATIVE (DUF239)-RELATED"/>
    <property type="match status" value="1"/>
</dbReference>
<feature type="chain" id="PRO_5041685526" description="Neprosin PEP catalytic domain-containing protein" evidence="1">
    <location>
        <begin position="22"/>
        <end position="329"/>
    </location>
</feature>
<keyword evidence="1" id="KW-0732">Signal</keyword>
<dbReference type="EMBL" id="OY731405">
    <property type="protein sequence ID" value="CAJ1970953.1"/>
    <property type="molecule type" value="Genomic_DNA"/>
</dbReference>